<dbReference type="InterPro" id="IPR036236">
    <property type="entry name" value="Znf_C2H2_sf"/>
</dbReference>
<dbReference type="SMART" id="SM00868">
    <property type="entry name" value="zf-AD"/>
    <property type="match status" value="1"/>
</dbReference>
<feature type="region of interest" description="Disordered" evidence="11">
    <location>
        <begin position="723"/>
        <end position="744"/>
    </location>
</feature>
<keyword evidence="2 9" id="KW-0479">Metal-binding</keyword>
<dbReference type="SUPFAM" id="SSF57716">
    <property type="entry name" value="Glucocorticoid receptor-like (DNA-binding domain)"/>
    <property type="match status" value="1"/>
</dbReference>
<feature type="domain" description="C2H2-type" evidence="12">
    <location>
        <begin position="889"/>
        <end position="916"/>
    </location>
</feature>
<dbReference type="GeneID" id="107273371"/>
<evidence type="ECO:0000256" key="11">
    <source>
        <dbReference type="SAM" id="MobiDB-lite"/>
    </source>
</evidence>
<evidence type="ECO:0000256" key="7">
    <source>
        <dbReference type="ARBA" id="ARBA00023242"/>
    </source>
</evidence>
<feature type="coiled-coil region" evidence="10">
    <location>
        <begin position="151"/>
        <end position="178"/>
    </location>
</feature>
<dbReference type="AlphaFoldDB" id="A0AAJ7CC44"/>
<reference evidence="15" key="1">
    <citation type="submission" date="2025-08" db="UniProtKB">
        <authorList>
            <consortium name="RefSeq"/>
        </authorList>
    </citation>
    <scope>IDENTIFICATION</scope>
</reference>
<dbReference type="FunFam" id="3.30.160.60:FF:000100">
    <property type="entry name" value="Zinc finger 45-like"/>
    <property type="match status" value="1"/>
</dbReference>
<evidence type="ECO:0000256" key="2">
    <source>
        <dbReference type="ARBA" id="ARBA00022723"/>
    </source>
</evidence>
<feature type="binding site" evidence="9">
    <location>
        <position position="70"/>
    </location>
    <ligand>
        <name>Zn(2+)</name>
        <dbReference type="ChEBI" id="CHEBI:29105"/>
    </ligand>
</feature>
<feature type="domain" description="C2H2-type" evidence="12">
    <location>
        <begin position="754"/>
        <end position="781"/>
    </location>
</feature>
<dbReference type="Pfam" id="PF07776">
    <property type="entry name" value="zf-AD"/>
    <property type="match status" value="1"/>
</dbReference>
<dbReference type="Gene3D" id="3.30.160.60">
    <property type="entry name" value="Classic Zinc Finger"/>
    <property type="match status" value="12"/>
</dbReference>
<evidence type="ECO:0000256" key="9">
    <source>
        <dbReference type="PROSITE-ProRule" id="PRU01263"/>
    </source>
</evidence>
<evidence type="ECO:0000256" key="1">
    <source>
        <dbReference type="ARBA" id="ARBA00004123"/>
    </source>
</evidence>
<feature type="binding site" evidence="9">
    <location>
        <position position="25"/>
    </location>
    <ligand>
        <name>Zn(2+)</name>
        <dbReference type="ChEBI" id="CHEBI:29105"/>
    </ligand>
</feature>
<dbReference type="KEGG" id="ccin:107273371"/>
<dbReference type="SMART" id="SM00355">
    <property type="entry name" value="ZnF_C2H2"/>
    <property type="match status" value="19"/>
</dbReference>
<feature type="domain" description="ZAD" evidence="13">
    <location>
        <begin position="23"/>
        <end position="97"/>
    </location>
</feature>
<protein>
    <submittedName>
        <fullName evidence="15">Zinc finger protein 845</fullName>
    </submittedName>
</protein>
<keyword evidence="10" id="KW-0175">Coiled coil</keyword>
<organism evidence="14 15">
    <name type="scientific">Cephus cinctus</name>
    <name type="common">Wheat stem sawfly</name>
    <dbReference type="NCBI Taxonomy" id="211228"/>
    <lineage>
        <taxon>Eukaryota</taxon>
        <taxon>Metazoa</taxon>
        <taxon>Ecdysozoa</taxon>
        <taxon>Arthropoda</taxon>
        <taxon>Hexapoda</taxon>
        <taxon>Insecta</taxon>
        <taxon>Pterygota</taxon>
        <taxon>Neoptera</taxon>
        <taxon>Endopterygota</taxon>
        <taxon>Hymenoptera</taxon>
        <taxon>Cephoidea</taxon>
        <taxon>Cephidae</taxon>
        <taxon>Cephus</taxon>
    </lineage>
</organism>
<keyword evidence="14" id="KW-1185">Reference proteome</keyword>
<feature type="domain" description="C2H2-type" evidence="12">
    <location>
        <begin position="340"/>
        <end position="367"/>
    </location>
</feature>
<feature type="region of interest" description="Disordered" evidence="11">
    <location>
        <begin position="443"/>
        <end position="488"/>
    </location>
</feature>
<keyword evidence="6" id="KW-0238">DNA-binding</keyword>
<accession>A0AAJ7CC44</accession>
<dbReference type="Proteomes" id="UP000694920">
    <property type="component" value="Unplaced"/>
</dbReference>
<dbReference type="FunFam" id="3.30.160.60:FF:000875">
    <property type="entry name" value="zinc finger protein 236 isoform X7"/>
    <property type="match status" value="1"/>
</dbReference>
<evidence type="ECO:0000256" key="5">
    <source>
        <dbReference type="ARBA" id="ARBA00022833"/>
    </source>
</evidence>
<dbReference type="GO" id="GO:0006355">
    <property type="term" value="P:regulation of DNA-templated transcription"/>
    <property type="evidence" value="ECO:0007669"/>
    <property type="project" value="UniProtKB-ARBA"/>
</dbReference>
<dbReference type="PROSITE" id="PS00028">
    <property type="entry name" value="ZINC_FINGER_C2H2_1"/>
    <property type="match status" value="17"/>
</dbReference>
<feature type="domain" description="C2H2-type" evidence="12">
    <location>
        <begin position="607"/>
        <end position="634"/>
    </location>
</feature>
<evidence type="ECO:0000256" key="10">
    <source>
        <dbReference type="SAM" id="Coils"/>
    </source>
</evidence>
<feature type="compositionally biased region" description="Polar residues" evidence="11">
    <location>
        <begin position="443"/>
        <end position="456"/>
    </location>
</feature>
<dbReference type="SUPFAM" id="SSF57667">
    <property type="entry name" value="beta-beta-alpha zinc fingers"/>
    <property type="match status" value="8"/>
</dbReference>
<feature type="domain" description="C2H2-type" evidence="12">
    <location>
        <begin position="831"/>
        <end position="858"/>
    </location>
</feature>
<feature type="region of interest" description="Disordered" evidence="11">
    <location>
        <begin position="579"/>
        <end position="599"/>
    </location>
</feature>
<dbReference type="PROSITE" id="PS51915">
    <property type="entry name" value="ZAD"/>
    <property type="match status" value="1"/>
</dbReference>
<gene>
    <name evidence="15" type="primary">LOC107273371</name>
</gene>
<dbReference type="Pfam" id="PF12874">
    <property type="entry name" value="zf-met"/>
    <property type="match status" value="2"/>
</dbReference>
<dbReference type="PANTHER" id="PTHR24379:SF121">
    <property type="entry name" value="C2H2-TYPE DOMAIN-CONTAINING PROTEIN"/>
    <property type="match status" value="1"/>
</dbReference>
<keyword evidence="3" id="KW-0677">Repeat</keyword>
<dbReference type="PROSITE" id="PS50157">
    <property type="entry name" value="ZINC_FINGER_C2H2_2"/>
    <property type="match status" value="17"/>
</dbReference>
<feature type="domain" description="C2H2-type" evidence="12">
    <location>
        <begin position="1070"/>
        <end position="1097"/>
    </location>
</feature>
<evidence type="ECO:0000259" key="12">
    <source>
        <dbReference type="PROSITE" id="PS50157"/>
    </source>
</evidence>
<name>A0AAJ7CC44_CEPCN</name>
<evidence type="ECO:0000313" key="15">
    <source>
        <dbReference type="RefSeq" id="XP_015606979.1"/>
    </source>
</evidence>
<feature type="binding site" evidence="9">
    <location>
        <position position="28"/>
    </location>
    <ligand>
        <name>Zn(2+)</name>
        <dbReference type="ChEBI" id="CHEBI:29105"/>
    </ligand>
</feature>
<feature type="binding site" evidence="9">
    <location>
        <position position="73"/>
    </location>
    <ligand>
        <name>Zn(2+)</name>
        <dbReference type="ChEBI" id="CHEBI:29105"/>
    </ligand>
</feature>
<dbReference type="Pfam" id="PF00096">
    <property type="entry name" value="zf-C2H2"/>
    <property type="match status" value="8"/>
</dbReference>
<feature type="region of interest" description="Disordered" evidence="11">
    <location>
        <begin position="278"/>
        <end position="311"/>
    </location>
</feature>
<dbReference type="GO" id="GO:0003677">
    <property type="term" value="F:DNA binding"/>
    <property type="evidence" value="ECO:0007669"/>
    <property type="project" value="UniProtKB-KW"/>
</dbReference>
<dbReference type="InterPro" id="IPR012934">
    <property type="entry name" value="Znf_AD"/>
</dbReference>
<feature type="compositionally biased region" description="Acidic residues" evidence="11">
    <location>
        <begin position="723"/>
        <end position="733"/>
    </location>
</feature>
<evidence type="ECO:0000256" key="6">
    <source>
        <dbReference type="ARBA" id="ARBA00023125"/>
    </source>
</evidence>
<keyword evidence="4 8" id="KW-0863">Zinc-finger</keyword>
<feature type="domain" description="C2H2-type" evidence="12">
    <location>
        <begin position="858"/>
        <end position="885"/>
    </location>
</feature>
<dbReference type="InterPro" id="IPR013087">
    <property type="entry name" value="Znf_C2H2_type"/>
</dbReference>
<feature type="domain" description="C2H2-type" evidence="12">
    <location>
        <begin position="1098"/>
        <end position="1125"/>
    </location>
</feature>
<feature type="domain" description="C2H2-type" evidence="12">
    <location>
        <begin position="634"/>
        <end position="661"/>
    </location>
</feature>
<feature type="domain" description="C2H2-type" evidence="12">
    <location>
        <begin position="949"/>
        <end position="976"/>
    </location>
</feature>
<sequence length="1268" mass="148108">MDAVEVNTSEPPENEEGMVSDVEICRVCLLGNLVMRDLFQENDVASLSAKAMSFASVKMLPEDGLPSQVCCVCAQKLESAYEFKLQVEQADGVLRERYDSLNIKEELFFNEVEVQVDAHFQTSSESLDEEIDDEKRTLLKDHMALLQVEKLAEEETALEEEQGDVQELQEEVDQETIQEDQQVIDEEIIQQDEDQTHEITNTLEAHEQIKDEGTVVVDTMAVEEHDYIVQHDYTLQSDREYTAQEAPSQNQDSEQFMELLNEEDIPNDDINQEEQCDATKAECPSDRSLSQTETRRSKRRSLRRAAMADRVSDEENYFENLNLSSRLKRAQADKSEKVFFVCYLCDKQFLSKGVLKEHMHSHEEVRRALSMKKTPEKPQRSNTGTAKIPPSGKRANKCPHCGKEYLYVISFNKHLKQHEKDTVQDKKEHMPLEVSFEEDENSLSFSNCNRAPSSISGDDRSMREDEEYLEDDNQNENEDQEDRRKRKRKKHIQSYLCNKCPEKFYTKRGLRKHDIRHIPLTCSVCNEEYDSLEKLRHHRTKHVIEGVLSEQDLKEDVQEIVEKEIEEEDEDDIEEDIEDEVDNEEQFSDTQGKEMHRKRRWNETKDLKCPNCPMTYSHKKSLSRHLQTHEGTKYGCKMCCQQFTRKDHLRRHMEQHGRVKSFKCTQCNKTFGNELTLRNHLIATNHKTFVHGQEYDPNKRIKRVAAKAAQKIIDKIKIEDDLEDDEDEDDINDDFGNHGDDYGPTKKHNYRKDFECATCGRKCGSKQSLTKHMEQHVKDEKAEKLEKMKKDKKDLQKNCSGNLGLGIGDFDIDDDENSDFESGLEWPIDNHECTTCKKKYSTKKSLLRHQLLHEEPNFECDICNVKFYRKDKLKAHYDKCSEKNPDQVRKCNICGDSFESNELLREHRAKHVTEGILTEEDLRDIEPRPENRKKGEKIVRKRRTDIVGLECTECNKQYTSRKGLLRHLQVHEGKKYLCDICPKKFYRREHLKIHVAKHNMIKPYKCTRCTKRFTKEEQLTNHLTKHDRNFKKSKDTDSSKRFLCEICSKSFTQSTTLIAHLRAHNGIKPYVCEVCSRPFTTNAYLKMHMRTHTQERPYICQYCSRAFARADTLANHLTSHTGEAKYHCKYCPKNFRRLKSLKEHVFIHTGQRPYACPTCDRRFNNNGSRYAHSKRCRQNLLQNQNRNENLEQVQLQPRIHQTIGQAHIVKPQSVKTITITRPGDTVTAQQVMQHQEILMPLILPLTVTLTDVGEEVILPEGTKIFTTS</sequence>
<keyword evidence="7" id="KW-0539">Nucleus</keyword>
<dbReference type="Gene3D" id="3.40.1800.20">
    <property type="match status" value="1"/>
</dbReference>
<feature type="compositionally biased region" description="Basic and acidic residues" evidence="11">
    <location>
        <begin position="366"/>
        <end position="379"/>
    </location>
</feature>
<feature type="domain" description="C2H2-type" evidence="12">
    <location>
        <begin position="662"/>
        <end position="696"/>
    </location>
</feature>
<proteinExistence type="predicted"/>
<evidence type="ECO:0000256" key="4">
    <source>
        <dbReference type="ARBA" id="ARBA00022771"/>
    </source>
</evidence>
<evidence type="ECO:0000256" key="3">
    <source>
        <dbReference type="ARBA" id="ARBA00022737"/>
    </source>
</evidence>
<evidence type="ECO:0000259" key="13">
    <source>
        <dbReference type="PROSITE" id="PS51915"/>
    </source>
</evidence>
<dbReference type="Pfam" id="PF13912">
    <property type="entry name" value="zf-C2H2_6"/>
    <property type="match status" value="3"/>
</dbReference>
<feature type="domain" description="C2H2-type" evidence="12">
    <location>
        <begin position="1042"/>
        <end position="1069"/>
    </location>
</feature>
<dbReference type="GO" id="GO:0005634">
    <property type="term" value="C:nucleus"/>
    <property type="evidence" value="ECO:0007669"/>
    <property type="project" value="UniProtKB-SubCell"/>
</dbReference>
<evidence type="ECO:0000256" key="8">
    <source>
        <dbReference type="PROSITE-ProRule" id="PRU00042"/>
    </source>
</evidence>
<feature type="domain" description="C2H2-type" evidence="12">
    <location>
        <begin position="1126"/>
        <end position="1153"/>
    </location>
</feature>
<evidence type="ECO:0000313" key="14">
    <source>
        <dbReference type="Proteomes" id="UP000694920"/>
    </source>
</evidence>
<dbReference type="GO" id="GO:0008270">
    <property type="term" value="F:zinc ion binding"/>
    <property type="evidence" value="ECO:0007669"/>
    <property type="project" value="UniProtKB-UniRule"/>
</dbReference>
<comment type="subcellular location">
    <subcellularLocation>
        <location evidence="1">Nucleus</location>
    </subcellularLocation>
</comment>
<feature type="domain" description="C2H2-type" evidence="12">
    <location>
        <begin position="976"/>
        <end position="1003"/>
    </location>
</feature>
<dbReference type="FunFam" id="3.30.160.60:FF:002343">
    <property type="entry name" value="Zinc finger protein 33A"/>
    <property type="match status" value="1"/>
</dbReference>
<keyword evidence="5 9" id="KW-0862">Zinc</keyword>
<dbReference type="RefSeq" id="XP_015606979.1">
    <property type="nucleotide sequence ID" value="XM_015751493.2"/>
</dbReference>
<feature type="domain" description="C2H2-type" evidence="12">
    <location>
        <begin position="1004"/>
        <end position="1026"/>
    </location>
</feature>
<feature type="domain" description="C2H2-type" evidence="12">
    <location>
        <begin position="396"/>
        <end position="423"/>
    </location>
</feature>
<dbReference type="PANTHER" id="PTHR24379">
    <property type="entry name" value="KRAB AND ZINC FINGER DOMAIN-CONTAINING"/>
    <property type="match status" value="1"/>
</dbReference>
<feature type="compositionally biased region" description="Basic and acidic residues" evidence="11">
    <location>
        <begin position="735"/>
        <end position="744"/>
    </location>
</feature>
<feature type="domain" description="C2H2-type" evidence="12">
    <location>
        <begin position="495"/>
        <end position="517"/>
    </location>
</feature>
<feature type="region of interest" description="Disordered" evidence="11">
    <location>
        <begin position="366"/>
        <end position="395"/>
    </location>
</feature>
<feature type="compositionally biased region" description="Acidic residues" evidence="11">
    <location>
        <begin position="464"/>
        <end position="480"/>
    </location>
</feature>